<proteinExistence type="predicted"/>
<name>A0A916NXA0_9BACL</name>
<dbReference type="PROSITE" id="PS01124">
    <property type="entry name" value="HTH_ARAC_FAMILY_2"/>
    <property type="match status" value="1"/>
</dbReference>
<evidence type="ECO:0000256" key="3">
    <source>
        <dbReference type="ARBA" id="ARBA00023163"/>
    </source>
</evidence>
<evidence type="ECO:0000313" key="6">
    <source>
        <dbReference type="Proteomes" id="UP000693672"/>
    </source>
</evidence>
<accession>A0A916NXA0</accession>
<dbReference type="GO" id="GO:0003700">
    <property type="term" value="F:DNA-binding transcription factor activity"/>
    <property type="evidence" value="ECO:0007669"/>
    <property type="project" value="InterPro"/>
</dbReference>
<dbReference type="GO" id="GO:0043565">
    <property type="term" value="F:sequence-specific DNA binding"/>
    <property type="evidence" value="ECO:0007669"/>
    <property type="project" value="InterPro"/>
</dbReference>
<dbReference type="SMART" id="SM00342">
    <property type="entry name" value="HTH_ARAC"/>
    <property type="match status" value="1"/>
</dbReference>
<feature type="domain" description="HTH araC/xylS-type" evidence="4">
    <location>
        <begin position="170"/>
        <end position="268"/>
    </location>
</feature>
<dbReference type="Pfam" id="PF12833">
    <property type="entry name" value="HTH_18"/>
    <property type="match status" value="1"/>
</dbReference>
<dbReference type="RefSeq" id="WP_218092358.1">
    <property type="nucleotide sequence ID" value="NZ_CAJVAS010000009.1"/>
</dbReference>
<keyword evidence="1" id="KW-0805">Transcription regulation</keyword>
<dbReference type="PANTHER" id="PTHR43280">
    <property type="entry name" value="ARAC-FAMILY TRANSCRIPTIONAL REGULATOR"/>
    <property type="match status" value="1"/>
</dbReference>
<comment type="caution">
    <text evidence="5">The sequence shown here is derived from an EMBL/GenBank/DDBJ whole genome shotgun (WGS) entry which is preliminary data.</text>
</comment>
<evidence type="ECO:0000256" key="1">
    <source>
        <dbReference type="ARBA" id="ARBA00023015"/>
    </source>
</evidence>
<dbReference type="AlphaFoldDB" id="A0A916NXA0"/>
<keyword evidence="2" id="KW-0238">DNA-binding</keyword>
<keyword evidence="3" id="KW-0804">Transcription</keyword>
<evidence type="ECO:0000313" key="5">
    <source>
        <dbReference type="EMBL" id="CAG7623936.1"/>
    </source>
</evidence>
<gene>
    <name evidence="5" type="primary">rhaR_45</name>
    <name evidence="5" type="ORF">PAESOLCIP111_02580</name>
</gene>
<keyword evidence="6" id="KW-1185">Reference proteome</keyword>
<dbReference type="EMBL" id="CAJVAS010000009">
    <property type="protein sequence ID" value="CAG7623936.1"/>
    <property type="molecule type" value="Genomic_DNA"/>
</dbReference>
<reference evidence="5" key="1">
    <citation type="submission" date="2021-06" db="EMBL/GenBank/DDBJ databases">
        <authorList>
            <person name="Criscuolo A."/>
        </authorList>
    </citation>
    <scope>NUCLEOTIDE SEQUENCE</scope>
    <source>
        <strain evidence="5">CIP111600</strain>
    </source>
</reference>
<evidence type="ECO:0000256" key="2">
    <source>
        <dbReference type="ARBA" id="ARBA00023125"/>
    </source>
</evidence>
<dbReference type="PROSITE" id="PS00041">
    <property type="entry name" value="HTH_ARAC_FAMILY_1"/>
    <property type="match status" value="1"/>
</dbReference>
<dbReference type="PANTHER" id="PTHR43280:SF2">
    <property type="entry name" value="HTH-TYPE TRANSCRIPTIONAL REGULATOR EXSA"/>
    <property type="match status" value="1"/>
</dbReference>
<dbReference type="InterPro" id="IPR018062">
    <property type="entry name" value="HTH_AraC-typ_CS"/>
</dbReference>
<dbReference type="InterPro" id="IPR018060">
    <property type="entry name" value="HTH_AraC"/>
</dbReference>
<protein>
    <submittedName>
        <fullName evidence="5">HTH-type transcriptional activator RhaR</fullName>
    </submittedName>
</protein>
<evidence type="ECO:0000259" key="4">
    <source>
        <dbReference type="PROSITE" id="PS01124"/>
    </source>
</evidence>
<organism evidence="5 6">
    <name type="scientific">Paenibacillus solanacearum</name>
    <dbReference type="NCBI Taxonomy" id="2048548"/>
    <lineage>
        <taxon>Bacteria</taxon>
        <taxon>Bacillati</taxon>
        <taxon>Bacillota</taxon>
        <taxon>Bacilli</taxon>
        <taxon>Bacillales</taxon>
        <taxon>Paenibacillaceae</taxon>
        <taxon>Paenibacillus</taxon>
    </lineage>
</organism>
<dbReference type="Proteomes" id="UP000693672">
    <property type="component" value="Unassembled WGS sequence"/>
</dbReference>
<sequence>MHMFPLCGHIPRLTYFRHFVHHEQFFQYESIQREWLVFAIAGGSFYFEIGDCHTTASFGDLVFCPPGVAFRRVVISPVSLFVLRMVWMDDEGHAIPPDRLGPLPSGKVSLSSSDRLLDIYSAFTRYSPLHDRWSRISRSHTLHRLWLLYCEEIGELLEDDRPQPADPLIQQAVTLIQTKAFERFSLHAVAQEIGLSRMQLYRRFQSVLGITPMKYLTSLRLEKAKRLLAETNLNLDQISECCGYLNGFYLSRVFKSNFRMTPMQYRKEHRL</sequence>